<organism evidence="6 7">
    <name type="scientific">Mesorhizobium plurifarium</name>
    <dbReference type="NCBI Taxonomy" id="69974"/>
    <lineage>
        <taxon>Bacteria</taxon>
        <taxon>Pseudomonadati</taxon>
        <taxon>Pseudomonadota</taxon>
        <taxon>Alphaproteobacteria</taxon>
        <taxon>Hyphomicrobiales</taxon>
        <taxon>Phyllobacteriaceae</taxon>
        <taxon>Mesorhizobium</taxon>
    </lineage>
</organism>
<dbReference type="GO" id="GO:0005524">
    <property type="term" value="F:ATP binding"/>
    <property type="evidence" value="ECO:0007669"/>
    <property type="project" value="UniProtKB-KW"/>
</dbReference>
<dbReference type="EC" id="3.6.3.31" evidence="6"/>
<dbReference type="Proteomes" id="UP000182888">
    <property type="component" value="Unassembled WGS sequence"/>
</dbReference>
<dbReference type="SUPFAM" id="SSF52540">
    <property type="entry name" value="P-loop containing nucleoside triphosphate hydrolases"/>
    <property type="match status" value="1"/>
</dbReference>
<dbReference type="SUPFAM" id="SSF50331">
    <property type="entry name" value="MOP-like"/>
    <property type="match status" value="1"/>
</dbReference>
<dbReference type="PROSITE" id="PS00211">
    <property type="entry name" value="ABC_TRANSPORTER_1"/>
    <property type="match status" value="1"/>
</dbReference>
<keyword evidence="3" id="KW-0547">Nucleotide-binding</keyword>
<dbReference type="InterPro" id="IPR008995">
    <property type="entry name" value="Mo/tungstate-bd_C_term_dom"/>
</dbReference>
<reference evidence="7" key="1">
    <citation type="submission" date="2014-08" db="EMBL/GenBank/DDBJ databases">
        <authorList>
            <person name="Edwards T."/>
        </authorList>
    </citation>
    <scope>NUCLEOTIDE SEQUENCE [LARGE SCALE GENOMIC DNA]</scope>
</reference>
<dbReference type="FunFam" id="3.40.50.300:FF:000425">
    <property type="entry name" value="Probable ABC transporter, ATP-binding subunit"/>
    <property type="match status" value="1"/>
</dbReference>
<evidence type="ECO:0000256" key="1">
    <source>
        <dbReference type="ARBA" id="ARBA00005417"/>
    </source>
</evidence>
<dbReference type="GO" id="GO:0043190">
    <property type="term" value="C:ATP-binding cassette (ABC) transporter complex"/>
    <property type="evidence" value="ECO:0007669"/>
    <property type="project" value="InterPro"/>
</dbReference>
<evidence type="ECO:0000313" key="6">
    <source>
        <dbReference type="EMBL" id="CDX63295.1"/>
    </source>
</evidence>
<evidence type="ECO:0000259" key="5">
    <source>
        <dbReference type="PROSITE" id="PS50893"/>
    </source>
</evidence>
<dbReference type="Gene3D" id="2.40.50.100">
    <property type="match status" value="1"/>
</dbReference>
<dbReference type="SMART" id="SM00382">
    <property type="entry name" value="AAA"/>
    <property type="match status" value="1"/>
</dbReference>
<dbReference type="InterPro" id="IPR003439">
    <property type="entry name" value="ABC_transporter-like_ATP-bd"/>
</dbReference>
<dbReference type="PROSITE" id="PS50893">
    <property type="entry name" value="ABC_TRANSPORTER_2"/>
    <property type="match status" value="1"/>
</dbReference>
<evidence type="ECO:0000256" key="2">
    <source>
        <dbReference type="ARBA" id="ARBA00022448"/>
    </source>
</evidence>
<name>A0A0K2W7T8_MESPL</name>
<feature type="domain" description="ABC transporter" evidence="5">
    <location>
        <begin position="5"/>
        <end position="239"/>
    </location>
</feature>
<dbReference type="GO" id="GO:0015697">
    <property type="term" value="P:quaternary ammonium group transport"/>
    <property type="evidence" value="ECO:0007669"/>
    <property type="project" value="UniProtKB-ARBA"/>
</dbReference>
<dbReference type="Pfam" id="PF00005">
    <property type="entry name" value="ABC_tran"/>
    <property type="match status" value="1"/>
</dbReference>
<dbReference type="PANTHER" id="PTHR42781">
    <property type="entry name" value="SPERMIDINE/PUTRESCINE IMPORT ATP-BINDING PROTEIN POTA"/>
    <property type="match status" value="1"/>
</dbReference>
<dbReference type="InterPro" id="IPR003593">
    <property type="entry name" value="AAA+_ATPase"/>
</dbReference>
<keyword evidence="2" id="KW-0813">Transport</keyword>
<accession>A0A0K2W7T8</accession>
<dbReference type="PANTHER" id="PTHR42781:SF4">
    <property type="entry name" value="SPERMIDINE_PUTRESCINE IMPORT ATP-BINDING PROTEIN POTA"/>
    <property type="match status" value="1"/>
</dbReference>
<proteinExistence type="inferred from homology"/>
<dbReference type="AlphaFoldDB" id="A0A0K2W7T8"/>
<sequence length="347" mass="37360">MTASLRCTGISKSLGGRAVLSNLDLAIKAGEVVSLLGPSGSGKTTLLRSIAGLVDPDSGTIALGDRVVWSEKSVLPAEKRRIGMVFQDYALWPHMTVAGNLSFGLRAQRLAEPEIAARVGHALEVARLAAYRDRYPSELSGGQQQRVAIARCLAARPALMLFDEPLSNLDAALREDMRIEMMELVRREAATVIYVTHDQAEAMAVSDRIAVMRDGRIAQFDTPRAIYEHPSDSFVAGFIGGFSVVPGTVRDGLFSVRGATSDSLRTPGAQPGDGMLVVRPEDARPAEAHPGNRLRGKVLSSAFQGRCWRLAVELGPQRVRLDWPEAPPVGSSLAFSLPPERCIVLAN</sequence>
<dbReference type="InterPro" id="IPR013611">
    <property type="entry name" value="Transp-assoc_OB_typ2"/>
</dbReference>
<comment type="similarity">
    <text evidence="1">Belongs to the ABC transporter superfamily.</text>
</comment>
<dbReference type="Gene3D" id="3.40.50.300">
    <property type="entry name" value="P-loop containing nucleotide triphosphate hydrolases"/>
    <property type="match status" value="1"/>
</dbReference>
<evidence type="ECO:0000256" key="3">
    <source>
        <dbReference type="ARBA" id="ARBA00022741"/>
    </source>
</evidence>
<evidence type="ECO:0000313" key="7">
    <source>
        <dbReference type="Proteomes" id="UP000182888"/>
    </source>
</evidence>
<dbReference type="InterPro" id="IPR017871">
    <property type="entry name" value="ABC_transporter-like_CS"/>
</dbReference>
<dbReference type="Pfam" id="PF08402">
    <property type="entry name" value="TOBE_2"/>
    <property type="match status" value="1"/>
</dbReference>
<dbReference type="InterPro" id="IPR050093">
    <property type="entry name" value="ABC_SmlMolc_Importer"/>
</dbReference>
<dbReference type="GO" id="GO:0022857">
    <property type="term" value="F:transmembrane transporter activity"/>
    <property type="evidence" value="ECO:0007669"/>
    <property type="project" value="InterPro"/>
</dbReference>
<gene>
    <name evidence="6" type="primary">potA</name>
    <name evidence="6" type="ORF">MPL1032_80250</name>
</gene>
<keyword evidence="4 6" id="KW-0067">ATP-binding</keyword>
<protein>
    <submittedName>
        <fullName evidence="6">Spermidine/putrescine import ATP-binding protein PotA</fullName>
        <ecNumber evidence="6">3.6.3.31</ecNumber>
    </submittedName>
</protein>
<dbReference type="InterPro" id="IPR027417">
    <property type="entry name" value="P-loop_NTPase"/>
</dbReference>
<keyword evidence="6" id="KW-0378">Hydrolase</keyword>
<dbReference type="GO" id="GO:0016887">
    <property type="term" value="F:ATP hydrolysis activity"/>
    <property type="evidence" value="ECO:0007669"/>
    <property type="project" value="InterPro"/>
</dbReference>
<dbReference type="EMBL" id="CCND01000051">
    <property type="protein sequence ID" value="CDX63295.1"/>
    <property type="molecule type" value="Genomic_DNA"/>
</dbReference>
<evidence type="ECO:0000256" key="4">
    <source>
        <dbReference type="ARBA" id="ARBA00022840"/>
    </source>
</evidence>